<evidence type="ECO:0000313" key="2">
    <source>
        <dbReference type="EMBL" id="KAK7405739.1"/>
    </source>
</evidence>
<accession>A0AAN9SSX4</accession>
<keyword evidence="1" id="KW-1133">Transmembrane helix</keyword>
<dbReference type="AlphaFoldDB" id="A0AAN9SSX4"/>
<dbReference type="Proteomes" id="UP001386955">
    <property type="component" value="Unassembled WGS sequence"/>
</dbReference>
<gene>
    <name evidence="2" type="ORF">VNO78_07348</name>
</gene>
<protein>
    <submittedName>
        <fullName evidence="2">Uncharacterized protein</fullName>
    </submittedName>
</protein>
<comment type="caution">
    <text evidence="2">The sequence shown here is derived from an EMBL/GenBank/DDBJ whole genome shotgun (WGS) entry which is preliminary data.</text>
</comment>
<name>A0AAN9SSX4_PSOTE</name>
<sequence>MKSDKCYCSSTCSWTRPHSAMTSLLAVATFMVIVATVALQSFNLAAKELVPPPTWWTWRSEILVNQKIQIGLIRIELGSVARGFDIKVTILFVKEIEGFVGVVVPNNGIVWKGKGL</sequence>
<organism evidence="2 3">
    <name type="scientific">Psophocarpus tetragonolobus</name>
    <name type="common">Winged bean</name>
    <name type="synonym">Dolichos tetragonolobus</name>
    <dbReference type="NCBI Taxonomy" id="3891"/>
    <lineage>
        <taxon>Eukaryota</taxon>
        <taxon>Viridiplantae</taxon>
        <taxon>Streptophyta</taxon>
        <taxon>Embryophyta</taxon>
        <taxon>Tracheophyta</taxon>
        <taxon>Spermatophyta</taxon>
        <taxon>Magnoliopsida</taxon>
        <taxon>eudicotyledons</taxon>
        <taxon>Gunneridae</taxon>
        <taxon>Pentapetalae</taxon>
        <taxon>rosids</taxon>
        <taxon>fabids</taxon>
        <taxon>Fabales</taxon>
        <taxon>Fabaceae</taxon>
        <taxon>Papilionoideae</taxon>
        <taxon>50 kb inversion clade</taxon>
        <taxon>NPAAA clade</taxon>
        <taxon>indigoferoid/millettioid clade</taxon>
        <taxon>Phaseoleae</taxon>
        <taxon>Psophocarpus</taxon>
    </lineage>
</organism>
<reference evidence="2 3" key="1">
    <citation type="submission" date="2024-01" db="EMBL/GenBank/DDBJ databases">
        <title>The genomes of 5 underutilized Papilionoideae crops provide insights into root nodulation and disease resistanc.</title>
        <authorList>
            <person name="Jiang F."/>
        </authorList>
    </citation>
    <scope>NUCLEOTIDE SEQUENCE [LARGE SCALE GENOMIC DNA]</scope>
    <source>
        <strain evidence="2">DUOXIRENSHENG_FW03</strain>
        <tissue evidence="2">Leaves</tissue>
    </source>
</reference>
<feature type="transmembrane region" description="Helical" evidence="1">
    <location>
        <begin position="20"/>
        <end position="39"/>
    </location>
</feature>
<keyword evidence="3" id="KW-1185">Reference proteome</keyword>
<dbReference type="EMBL" id="JAYMYS010000002">
    <property type="protein sequence ID" value="KAK7405739.1"/>
    <property type="molecule type" value="Genomic_DNA"/>
</dbReference>
<proteinExistence type="predicted"/>
<keyword evidence="1" id="KW-0472">Membrane</keyword>
<evidence type="ECO:0000256" key="1">
    <source>
        <dbReference type="SAM" id="Phobius"/>
    </source>
</evidence>
<keyword evidence="1" id="KW-0812">Transmembrane</keyword>
<evidence type="ECO:0000313" key="3">
    <source>
        <dbReference type="Proteomes" id="UP001386955"/>
    </source>
</evidence>